<dbReference type="GO" id="GO:0016020">
    <property type="term" value="C:membrane"/>
    <property type="evidence" value="ECO:0007669"/>
    <property type="project" value="InterPro"/>
</dbReference>
<sequence>MTAAERAADWLRAHPLVPDAVIAAAVIAVGLLSTRGLGPAEIVVASVGGASLVLRRTRPMVGALVVLACGLATVGFGLVAIAITPAVVATIYSLAAWGPRRSGLLAAGIAVLGGAGVGVTWLLRGLGDQRWGVFLVLVVGAALASATAWLGGALRRLGRREVVHLQERAMLLETEQEQRERLAVLAERARISREMHDIIAHSLSVIVVQADGGRIAAGAGRTAQATRVLETIAQTGRGALADVRALLGLLHDRQAEGAPPQPGLDAVPGLVEDAGARLRTTGTARAVPAGLGLTVYRAVQEALTNTVKHAGREARATVALTWQPDLLEVEVTDDGPAGPVLGTAGTLGGHGLAGMRERVAAHGGEVEAGPRPEGGFRVHVRLPA</sequence>
<name>A0A1G7DLS1_PSEOR</name>
<evidence type="ECO:0000259" key="10">
    <source>
        <dbReference type="PROSITE" id="PS50109"/>
    </source>
</evidence>
<dbReference type="InterPro" id="IPR036890">
    <property type="entry name" value="HATPase_C_sf"/>
</dbReference>
<feature type="transmembrane region" description="Helical" evidence="9">
    <location>
        <begin position="129"/>
        <end position="150"/>
    </location>
</feature>
<dbReference type="InterPro" id="IPR011712">
    <property type="entry name" value="Sig_transdc_His_kin_sub3_dim/P"/>
</dbReference>
<evidence type="ECO:0000256" key="7">
    <source>
        <dbReference type="ARBA" id="ARBA00022840"/>
    </source>
</evidence>
<dbReference type="InterPro" id="IPR003594">
    <property type="entry name" value="HATPase_dom"/>
</dbReference>
<dbReference type="SUPFAM" id="SSF55874">
    <property type="entry name" value="ATPase domain of HSP90 chaperone/DNA topoisomerase II/histidine kinase"/>
    <property type="match status" value="1"/>
</dbReference>
<comment type="catalytic activity">
    <reaction evidence="1">
        <text>ATP + protein L-histidine = ADP + protein N-phospho-L-histidine.</text>
        <dbReference type="EC" id="2.7.13.3"/>
    </reaction>
</comment>
<evidence type="ECO:0000256" key="3">
    <source>
        <dbReference type="ARBA" id="ARBA00022553"/>
    </source>
</evidence>
<protein>
    <recommendedName>
        <fullName evidence="2">histidine kinase</fullName>
        <ecNumber evidence="2">2.7.13.3</ecNumber>
    </recommendedName>
</protein>
<dbReference type="InterPro" id="IPR005467">
    <property type="entry name" value="His_kinase_dom"/>
</dbReference>
<feature type="domain" description="Histidine kinase" evidence="10">
    <location>
        <begin position="295"/>
        <end position="384"/>
    </location>
</feature>
<dbReference type="EMBL" id="FNBE01000001">
    <property type="protein sequence ID" value="SDE52481.1"/>
    <property type="molecule type" value="Genomic_DNA"/>
</dbReference>
<evidence type="ECO:0000313" key="12">
    <source>
        <dbReference type="Proteomes" id="UP000198967"/>
    </source>
</evidence>
<keyword evidence="7" id="KW-0067">ATP-binding</keyword>
<dbReference type="Gene3D" id="3.30.565.10">
    <property type="entry name" value="Histidine kinase-like ATPase, C-terminal domain"/>
    <property type="match status" value="1"/>
</dbReference>
<dbReference type="CDD" id="cd16917">
    <property type="entry name" value="HATPase_UhpB-NarQ-NarX-like"/>
    <property type="match status" value="1"/>
</dbReference>
<dbReference type="Proteomes" id="UP000198967">
    <property type="component" value="Unassembled WGS sequence"/>
</dbReference>
<evidence type="ECO:0000313" key="11">
    <source>
        <dbReference type="EMBL" id="SDE52481.1"/>
    </source>
</evidence>
<keyword evidence="6 11" id="KW-0418">Kinase</keyword>
<keyword evidence="4" id="KW-0808">Transferase</keyword>
<dbReference type="Pfam" id="PF07730">
    <property type="entry name" value="HisKA_3"/>
    <property type="match status" value="1"/>
</dbReference>
<dbReference type="GO" id="GO:0005524">
    <property type="term" value="F:ATP binding"/>
    <property type="evidence" value="ECO:0007669"/>
    <property type="project" value="UniProtKB-KW"/>
</dbReference>
<dbReference type="PANTHER" id="PTHR24421">
    <property type="entry name" value="NITRATE/NITRITE SENSOR PROTEIN NARX-RELATED"/>
    <property type="match status" value="1"/>
</dbReference>
<evidence type="ECO:0000256" key="1">
    <source>
        <dbReference type="ARBA" id="ARBA00000085"/>
    </source>
</evidence>
<dbReference type="InterPro" id="IPR055558">
    <property type="entry name" value="DUF7134"/>
</dbReference>
<keyword evidence="3" id="KW-0597">Phosphoprotein</keyword>
<reference evidence="11 12" key="1">
    <citation type="submission" date="2016-10" db="EMBL/GenBank/DDBJ databases">
        <authorList>
            <person name="de Groot N.N."/>
        </authorList>
    </citation>
    <scope>NUCLEOTIDE SEQUENCE [LARGE SCALE GENOMIC DNA]</scope>
    <source>
        <strain evidence="11 12">CGMCC 4.3143</strain>
    </source>
</reference>
<feature type="transmembrane region" description="Helical" evidence="9">
    <location>
        <begin position="60"/>
        <end position="92"/>
    </location>
</feature>
<keyword evidence="5" id="KW-0547">Nucleotide-binding</keyword>
<dbReference type="GO" id="GO:0046983">
    <property type="term" value="F:protein dimerization activity"/>
    <property type="evidence" value="ECO:0007669"/>
    <property type="project" value="InterPro"/>
</dbReference>
<evidence type="ECO:0000256" key="8">
    <source>
        <dbReference type="ARBA" id="ARBA00023012"/>
    </source>
</evidence>
<keyword evidence="9" id="KW-0472">Membrane</keyword>
<keyword evidence="9" id="KW-0812">Transmembrane</keyword>
<dbReference type="Pfam" id="PF23539">
    <property type="entry name" value="DUF7134"/>
    <property type="match status" value="1"/>
</dbReference>
<dbReference type="EC" id="2.7.13.3" evidence="2"/>
<dbReference type="GO" id="GO:0000155">
    <property type="term" value="F:phosphorelay sensor kinase activity"/>
    <property type="evidence" value="ECO:0007669"/>
    <property type="project" value="InterPro"/>
</dbReference>
<proteinExistence type="predicted"/>
<dbReference type="InterPro" id="IPR050482">
    <property type="entry name" value="Sensor_HK_TwoCompSys"/>
</dbReference>
<evidence type="ECO:0000256" key="5">
    <source>
        <dbReference type="ARBA" id="ARBA00022741"/>
    </source>
</evidence>
<evidence type="ECO:0000256" key="6">
    <source>
        <dbReference type="ARBA" id="ARBA00022777"/>
    </source>
</evidence>
<evidence type="ECO:0000256" key="4">
    <source>
        <dbReference type="ARBA" id="ARBA00022679"/>
    </source>
</evidence>
<dbReference type="STRING" id="366584.SAMN05216377_10177"/>
<organism evidence="11 12">
    <name type="scientific">Pseudonocardia oroxyli</name>
    <dbReference type="NCBI Taxonomy" id="366584"/>
    <lineage>
        <taxon>Bacteria</taxon>
        <taxon>Bacillati</taxon>
        <taxon>Actinomycetota</taxon>
        <taxon>Actinomycetes</taxon>
        <taxon>Pseudonocardiales</taxon>
        <taxon>Pseudonocardiaceae</taxon>
        <taxon>Pseudonocardia</taxon>
    </lineage>
</organism>
<dbReference type="Pfam" id="PF02518">
    <property type="entry name" value="HATPase_c"/>
    <property type="match status" value="1"/>
</dbReference>
<feature type="transmembrane region" description="Helical" evidence="9">
    <location>
        <begin position="104"/>
        <end position="123"/>
    </location>
</feature>
<dbReference type="Gene3D" id="1.20.5.1930">
    <property type="match status" value="1"/>
</dbReference>
<dbReference type="PROSITE" id="PS50109">
    <property type="entry name" value="HIS_KIN"/>
    <property type="match status" value="1"/>
</dbReference>
<dbReference type="AlphaFoldDB" id="A0A1G7DLS1"/>
<keyword evidence="9" id="KW-1133">Transmembrane helix</keyword>
<dbReference type="OrthoDB" id="227596at2"/>
<dbReference type="SMART" id="SM00387">
    <property type="entry name" value="HATPase_c"/>
    <property type="match status" value="1"/>
</dbReference>
<keyword evidence="12" id="KW-1185">Reference proteome</keyword>
<accession>A0A1G7DLS1</accession>
<keyword evidence="8" id="KW-0902">Two-component regulatory system</keyword>
<evidence type="ECO:0000256" key="2">
    <source>
        <dbReference type="ARBA" id="ARBA00012438"/>
    </source>
</evidence>
<dbReference type="PANTHER" id="PTHR24421:SF10">
    <property type="entry name" value="NITRATE_NITRITE SENSOR PROTEIN NARQ"/>
    <property type="match status" value="1"/>
</dbReference>
<gene>
    <name evidence="11" type="ORF">SAMN05216377_10177</name>
</gene>
<dbReference type="RefSeq" id="WP_093074773.1">
    <property type="nucleotide sequence ID" value="NZ_FNBE01000001.1"/>
</dbReference>
<evidence type="ECO:0000256" key="9">
    <source>
        <dbReference type="SAM" id="Phobius"/>
    </source>
</evidence>
<feature type="transmembrane region" description="Helical" evidence="9">
    <location>
        <begin position="20"/>
        <end position="40"/>
    </location>
</feature>